<organism evidence="2 3">
    <name type="scientific">Segatella copri</name>
    <dbReference type="NCBI Taxonomy" id="165179"/>
    <lineage>
        <taxon>Bacteria</taxon>
        <taxon>Pseudomonadati</taxon>
        <taxon>Bacteroidota</taxon>
        <taxon>Bacteroidia</taxon>
        <taxon>Bacteroidales</taxon>
        <taxon>Prevotellaceae</taxon>
        <taxon>Segatella</taxon>
    </lineage>
</organism>
<comment type="caution">
    <text evidence="2">The sequence shown here is derived from an EMBL/GenBank/DDBJ whole genome shotgun (WGS) entry which is preliminary data.</text>
</comment>
<reference evidence="2 3" key="1">
    <citation type="submission" date="2018-08" db="EMBL/GenBank/DDBJ databases">
        <title>A genome reference for cultivated species of the human gut microbiota.</title>
        <authorList>
            <person name="Zou Y."/>
            <person name="Xue W."/>
            <person name="Luo G."/>
        </authorList>
    </citation>
    <scope>NUCLEOTIDE SEQUENCE [LARGE SCALE GENOMIC DNA]</scope>
    <source>
        <strain evidence="2 3">AF15-25</strain>
    </source>
</reference>
<proteinExistence type="predicted"/>
<keyword evidence="1" id="KW-0812">Transmembrane</keyword>
<name>A0AA92TRN5_9BACT</name>
<sequence length="257" mass="29218">MPLSTTTFDSIIIIKLIKMARNDYNFGMEDVAEDVQSPQEKVASSVENKDNSNVDNSYERKRLESNLALLNKVEELARSINEKYNEINAMYETAIGNEKGRLQGLKNILEQCKSMYSNISSYIGSAQDALANITVTISKEARGNIKEGVQEGVQEAYADERKKHIDELETYKKEFLVSFKRDLNDAALEVVDEVRKSYKGMFWKTLIIAYACMLITTTAVYKIFGDSYAWLAIVGILLVGVDFCVWIYRFVDRFGSK</sequence>
<keyword evidence="1" id="KW-0472">Membrane</keyword>
<gene>
    <name evidence="2" type="ORF">DWW35_14150</name>
</gene>
<dbReference type="AlphaFoldDB" id="A0AA92TRN5"/>
<accession>A0AA92TRN5</accession>
<evidence type="ECO:0000313" key="3">
    <source>
        <dbReference type="Proteomes" id="UP000285236"/>
    </source>
</evidence>
<protein>
    <submittedName>
        <fullName evidence="2">Uncharacterized protein</fullName>
    </submittedName>
</protein>
<keyword evidence="1" id="KW-1133">Transmembrane helix</keyword>
<evidence type="ECO:0000256" key="1">
    <source>
        <dbReference type="SAM" id="Phobius"/>
    </source>
</evidence>
<dbReference type="Proteomes" id="UP000285236">
    <property type="component" value="Unassembled WGS sequence"/>
</dbReference>
<feature type="transmembrane region" description="Helical" evidence="1">
    <location>
        <begin position="230"/>
        <end position="251"/>
    </location>
</feature>
<dbReference type="EMBL" id="QRYP01000057">
    <property type="protein sequence ID" value="RGU90719.1"/>
    <property type="molecule type" value="Genomic_DNA"/>
</dbReference>
<feature type="transmembrane region" description="Helical" evidence="1">
    <location>
        <begin position="205"/>
        <end position="224"/>
    </location>
</feature>
<evidence type="ECO:0000313" key="2">
    <source>
        <dbReference type="EMBL" id="RGU90719.1"/>
    </source>
</evidence>